<name>A0A5C6FF39_9BACT</name>
<keyword evidence="2" id="KW-0812">Transmembrane</keyword>
<reference evidence="3 4" key="1">
    <citation type="submission" date="2019-02" db="EMBL/GenBank/DDBJ databases">
        <title>Deep-cultivation of Planctomycetes and their phenomic and genomic characterization uncovers novel biology.</title>
        <authorList>
            <person name="Wiegand S."/>
            <person name="Jogler M."/>
            <person name="Boedeker C."/>
            <person name="Pinto D."/>
            <person name="Vollmers J."/>
            <person name="Rivas-Marin E."/>
            <person name="Kohn T."/>
            <person name="Peeters S.H."/>
            <person name="Heuer A."/>
            <person name="Rast P."/>
            <person name="Oberbeckmann S."/>
            <person name="Bunk B."/>
            <person name="Jeske O."/>
            <person name="Meyerdierks A."/>
            <person name="Storesund J.E."/>
            <person name="Kallscheuer N."/>
            <person name="Luecker S."/>
            <person name="Lage O.M."/>
            <person name="Pohl T."/>
            <person name="Merkel B.J."/>
            <person name="Hornburger P."/>
            <person name="Mueller R.-W."/>
            <person name="Bruemmer F."/>
            <person name="Labrenz M."/>
            <person name="Spormann A.M."/>
            <person name="Op Den Camp H."/>
            <person name="Overmann J."/>
            <person name="Amann R."/>
            <person name="Jetten M.S.M."/>
            <person name="Mascher T."/>
            <person name="Medema M.H."/>
            <person name="Devos D.P."/>
            <person name="Kaster A.-K."/>
            <person name="Ovreas L."/>
            <person name="Rohde M."/>
            <person name="Galperin M.Y."/>
            <person name="Jogler C."/>
        </authorList>
    </citation>
    <scope>NUCLEOTIDE SEQUENCE [LARGE SCALE GENOMIC DNA]</scope>
    <source>
        <strain evidence="3 4">Poly51</strain>
    </source>
</reference>
<evidence type="ECO:0000313" key="4">
    <source>
        <dbReference type="Proteomes" id="UP000318288"/>
    </source>
</evidence>
<evidence type="ECO:0000256" key="2">
    <source>
        <dbReference type="SAM" id="Phobius"/>
    </source>
</evidence>
<gene>
    <name evidence="3" type="ORF">Poly51_21350</name>
</gene>
<sequence length="104" mass="11971">MATTRSAGLVFLWTVMRWPMVFYLYSRWRLLCRGQSRFNPRIGTSVGGVGNRIRPNRRGGDGRDWRRDDTTPTFLSTGTTEPLYPIVKNCHLACIRPQPTANNR</sequence>
<feature type="compositionally biased region" description="Basic and acidic residues" evidence="1">
    <location>
        <begin position="58"/>
        <end position="70"/>
    </location>
</feature>
<dbReference type="AlphaFoldDB" id="A0A5C6FF39"/>
<dbReference type="Proteomes" id="UP000318288">
    <property type="component" value="Unassembled WGS sequence"/>
</dbReference>
<feature type="region of interest" description="Disordered" evidence="1">
    <location>
        <begin position="43"/>
        <end position="73"/>
    </location>
</feature>
<comment type="caution">
    <text evidence="3">The sequence shown here is derived from an EMBL/GenBank/DDBJ whole genome shotgun (WGS) entry which is preliminary data.</text>
</comment>
<accession>A0A5C6FF39</accession>
<protein>
    <submittedName>
        <fullName evidence="3">Uncharacterized protein</fullName>
    </submittedName>
</protein>
<evidence type="ECO:0000256" key="1">
    <source>
        <dbReference type="SAM" id="MobiDB-lite"/>
    </source>
</evidence>
<proteinExistence type="predicted"/>
<organism evidence="3 4">
    <name type="scientific">Rubripirellula tenax</name>
    <dbReference type="NCBI Taxonomy" id="2528015"/>
    <lineage>
        <taxon>Bacteria</taxon>
        <taxon>Pseudomonadati</taxon>
        <taxon>Planctomycetota</taxon>
        <taxon>Planctomycetia</taxon>
        <taxon>Pirellulales</taxon>
        <taxon>Pirellulaceae</taxon>
        <taxon>Rubripirellula</taxon>
    </lineage>
</organism>
<evidence type="ECO:0000313" key="3">
    <source>
        <dbReference type="EMBL" id="TWU59347.1"/>
    </source>
</evidence>
<keyword evidence="2" id="KW-1133">Transmembrane helix</keyword>
<dbReference type="EMBL" id="SJPW01000002">
    <property type="protein sequence ID" value="TWU59347.1"/>
    <property type="molecule type" value="Genomic_DNA"/>
</dbReference>
<keyword evidence="4" id="KW-1185">Reference proteome</keyword>
<feature type="transmembrane region" description="Helical" evidence="2">
    <location>
        <begin position="6"/>
        <end position="25"/>
    </location>
</feature>
<keyword evidence="2" id="KW-0472">Membrane</keyword>